<name>A0A212KL67_9BACT</name>
<dbReference type="PROSITE" id="PS00714">
    <property type="entry name" value="NA_DICARBOXYL_SYMP_2"/>
    <property type="match status" value="1"/>
</dbReference>
<keyword evidence="7 8" id="KW-0472">Membrane</keyword>
<dbReference type="GO" id="GO:0015366">
    <property type="term" value="F:malate:proton symporter activity"/>
    <property type="evidence" value="ECO:0007669"/>
    <property type="project" value="TreeGrafter"/>
</dbReference>
<evidence type="ECO:0000313" key="9">
    <source>
        <dbReference type="EMBL" id="SBW12397.1"/>
    </source>
</evidence>
<dbReference type="AlphaFoldDB" id="A0A212KL67"/>
<dbReference type="GO" id="GO:0015138">
    <property type="term" value="F:fumarate transmembrane transporter activity"/>
    <property type="evidence" value="ECO:0007669"/>
    <property type="project" value="TreeGrafter"/>
</dbReference>
<keyword evidence="2" id="KW-0813">Transport</keyword>
<proteinExistence type="predicted"/>
<dbReference type="RefSeq" id="WP_227118348.1">
    <property type="nucleotide sequence ID" value="NZ_LT598928.1"/>
</dbReference>
<dbReference type="GO" id="GO:0015141">
    <property type="term" value="F:succinate transmembrane transporter activity"/>
    <property type="evidence" value="ECO:0007669"/>
    <property type="project" value="TreeGrafter"/>
</dbReference>
<protein>
    <submittedName>
        <fullName evidence="9">C4-dicarboxylic acid, orotate and citrate transporter</fullName>
    </submittedName>
</protein>
<comment type="subcellular location">
    <subcellularLocation>
        <location evidence="1">Cell membrane</location>
        <topology evidence="1">Multi-pass membrane protein</topology>
    </subcellularLocation>
</comment>
<accession>A0A212KL67</accession>
<dbReference type="NCBIfam" id="NF002461">
    <property type="entry name" value="PRK01663.1"/>
    <property type="match status" value="1"/>
</dbReference>
<keyword evidence="3" id="KW-1003">Cell membrane</keyword>
<organism evidence="9">
    <name type="scientific">uncultured Desulfovibrio sp</name>
    <dbReference type="NCBI Taxonomy" id="167968"/>
    <lineage>
        <taxon>Bacteria</taxon>
        <taxon>Pseudomonadati</taxon>
        <taxon>Thermodesulfobacteriota</taxon>
        <taxon>Desulfovibrionia</taxon>
        <taxon>Desulfovibrionales</taxon>
        <taxon>Desulfovibrionaceae</taxon>
        <taxon>Desulfovibrio</taxon>
        <taxon>environmental samples</taxon>
    </lineage>
</organism>
<feature type="transmembrane region" description="Helical" evidence="8">
    <location>
        <begin position="74"/>
        <end position="97"/>
    </location>
</feature>
<dbReference type="InterPro" id="IPR001991">
    <property type="entry name" value="Na-dicarboxylate_symporter"/>
</dbReference>
<feature type="transmembrane region" description="Helical" evidence="8">
    <location>
        <begin position="38"/>
        <end position="62"/>
    </location>
</feature>
<dbReference type="GO" id="GO:0070778">
    <property type="term" value="P:L-aspartate transmembrane transport"/>
    <property type="evidence" value="ECO:0007669"/>
    <property type="project" value="TreeGrafter"/>
</dbReference>
<dbReference type="PANTHER" id="PTHR42865:SF1">
    <property type="entry name" value="AEROBIC C4-DICARBOXYLATE TRANSPORT PROTEIN"/>
    <property type="match status" value="1"/>
</dbReference>
<evidence type="ECO:0000256" key="2">
    <source>
        <dbReference type="ARBA" id="ARBA00022448"/>
    </source>
</evidence>
<keyword evidence="4 8" id="KW-0812">Transmembrane</keyword>
<dbReference type="PRINTS" id="PR00173">
    <property type="entry name" value="EDTRNSPORT"/>
</dbReference>
<sequence length="428" mass="45511">MKYLKILYVQVLIAIFIGILLGHFYPELAVKMQPLGKGFINLIKMIIAPLIFSTVVTGIAGMKDIKAVGKTGGIALVYFTVITLTALAIGLVVVNLAQPGVGMNVDVSAFNAADKNIAAQYAGKAKDNNIVNFFLNIIPNTFVSAFTSGEILQVLLVAMLFAFALNYSGEKGKLCFDLIKSLSEVLFKVIGIIMHVAPIGAFGAMAFTIGKEGIGSVLVLGELIVCFYVTSILFVVFILGTISFSCGFSIFKFVRYIREELFIVLGTSSSESVLPNMLRKMEKVGCNKSVVDLVIPAGYSFNLDGTAIYLTMAAIFLAQATNTPMPLGDQLVLLGILLISSKGAAAVTGGGFIVLAGTLSSVGSIPPESIAVIFGIDRFMSEARALTNLVGNGVATIFVSRVTGNLDVEKLHEELDRKKVVGQPVPIV</sequence>
<feature type="transmembrane region" description="Helical" evidence="8">
    <location>
        <begin position="227"/>
        <end position="251"/>
    </location>
</feature>
<evidence type="ECO:0000256" key="6">
    <source>
        <dbReference type="ARBA" id="ARBA00022989"/>
    </source>
</evidence>
<dbReference type="Pfam" id="PF00375">
    <property type="entry name" value="SDF"/>
    <property type="match status" value="1"/>
</dbReference>
<evidence type="ECO:0000256" key="3">
    <source>
        <dbReference type="ARBA" id="ARBA00022475"/>
    </source>
</evidence>
<dbReference type="GO" id="GO:0005886">
    <property type="term" value="C:plasma membrane"/>
    <property type="evidence" value="ECO:0007669"/>
    <property type="project" value="UniProtKB-SubCell"/>
</dbReference>
<dbReference type="Gene3D" id="1.10.3860.10">
    <property type="entry name" value="Sodium:dicarboxylate symporter"/>
    <property type="match status" value="1"/>
</dbReference>
<keyword evidence="5" id="KW-0769">Symport</keyword>
<dbReference type="PANTHER" id="PTHR42865">
    <property type="entry name" value="PROTON/GLUTAMATE-ASPARTATE SYMPORTER"/>
    <property type="match status" value="1"/>
</dbReference>
<dbReference type="FunFam" id="1.10.3860.10:FF:000001">
    <property type="entry name" value="C4-dicarboxylate transport protein"/>
    <property type="match status" value="1"/>
</dbReference>
<gene>
    <name evidence="9" type="primary">dctA</name>
    <name evidence="9" type="ORF">KM92DES2_20478</name>
</gene>
<feature type="transmembrane region" description="Helical" evidence="8">
    <location>
        <begin position="142"/>
        <end position="165"/>
    </location>
</feature>
<dbReference type="InterPro" id="IPR018107">
    <property type="entry name" value="Na-dicarboxylate_symporter_CS"/>
</dbReference>
<evidence type="ECO:0000256" key="5">
    <source>
        <dbReference type="ARBA" id="ARBA00022847"/>
    </source>
</evidence>
<evidence type="ECO:0000256" key="8">
    <source>
        <dbReference type="SAM" id="Phobius"/>
    </source>
</evidence>
<feature type="transmembrane region" description="Helical" evidence="8">
    <location>
        <begin position="7"/>
        <end position="26"/>
    </location>
</feature>
<evidence type="ECO:0000256" key="1">
    <source>
        <dbReference type="ARBA" id="ARBA00004651"/>
    </source>
</evidence>
<dbReference type="SUPFAM" id="SSF118215">
    <property type="entry name" value="Proton glutamate symport protein"/>
    <property type="match status" value="1"/>
</dbReference>
<dbReference type="InterPro" id="IPR036458">
    <property type="entry name" value="Na:dicarbo_symporter_sf"/>
</dbReference>
<feature type="transmembrane region" description="Helical" evidence="8">
    <location>
        <begin position="185"/>
        <end position="207"/>
    </location>
</feature>
<reference evidence="9" key="1">
    <citation type="submission" date="2016-04" db="EMBL/GenBank/DDBJ databases">
        <authorList>
            <person name="Evans L.H."/>
            <person name="Alamgir A."/>
            <person name="Owens N."/>
            <person name="Weber N.D."/>
            <person name="Virtaneva K."/>
            <person name="Barbian K."/>
            <person name="Babar A."/>
            <person name="Rosenke K."/>
        </authorList>
    </citation>
    <scope>NUCLEOTIDE SEQUENCE</scope>
    <source>
        <strain evidence="9">92-2</strain>
    </source>
</reference>
<evidence type="ECO:0000256" key="4">
    <source>
        <dbReference type="ARBA" id="ARBA00022692"/>
    </source>
</evidence>
<evidence type="ECO:0000256" key="7">
    <source>
        <dbReference type="ARBA" id="ARBA00023136"/>
    </source>
</evidence>
<keyword evidence="6 8" id="KW-1133">Transmembrane helix</keyword>
<dbReference type="EMBL" id="FLUP01000002">
    <property type="protein sequence ID" value="SBW12397.1"/>
    <property type="molecule type" value="Genomic_DNA"/>
</dbReference>